<gene>
    <name evidence="9" type="ORF">SAMN02745174_01892</name>
</gene>
<keyword evidence="10" id="KW-1185">Reference proteome</keyword>
<evidence type="ECO:0000313" key="10">
    <source>
        <dbReference type="Proteomes" id="UP000191153"/>
    </source>
</evidence>
<dbReference type="InterPro" id="IPR004701">
    <property type="entry name" value="PTS_EIIA_man-typ"/>
</dbReference>
<dbReference type="OrthoDB" id="6578004at2"/>
<dbReference type="Gene3D" id="3.40.50.510">
    <property type="entry name" value="Phosphotransferase system, mannose-type IIA component"/>
    <property type="match status" value="1"/>
</dbReference>
<dbReference type="STRING" id="180163.SAMN02745174_01892"/>
<evidence type="ECO:0000256" key="3">
    <source>
        <dbReference type="ARBA" id="ARBA00022490"/>
    </source>
</evidence>
<name>A0A1T4PFN7_9FUSO</name>
<dbReference type="AlphaFoldDB" id="A0A1T4PFN7"/>
<keyword evidence="5" id="KW-0808">Transferase</keyword>
<comment type="subcellular location">
    <subcellularLocation>
        <location evidence="1">Cytoplasm</location>
    </subcellularLocation>
</comment>
<proteinExistence type="predicted"/>
<dbReference type="Proteomes" id="UP000191153">
    <property type="component" value="Unassembled WGS sequence"/>
</dbReference>
<evidence type="ECO:0000259" key="8">
    <source>
        <dbReference type="PROSITE" id="PS51096"/>
    </source>
</evidence>
<dbReference type="SUPFAM" id="SSF53062">
    <property type="entry name" value="PTS system fructose IIA component-like"/>
    <property type="match status" value="1"/>
</dbReference>
<sequence>MFGIVITGHGSFANGLQEAIELCLGVFKDIKYITYREGDTPEIFKEKLKSSIDELPYEDILLITDIQKGTPYNISTSLKEILTKNIEVLYGCNLPMIVEAIEERNNNNSFQNAIRNIINSGKNGIGK</sequence>
<dbReference type="GO" id="GO:0016301">
    <property type="term" value="F:kinase activity"/>
    <property type="evidence" value="ECO:0007669"/>
    <property type="project" value="UniProtKB-KW"/>
</dbReference>
<evidence type="ECO:0000256" key="7">
    <source>
        <dbReference type="ARBA" id="ARBA00022777"/>
    </source>
</evidence>
<dbReference type="InterPro" id="IPR051471">
    <property type="entry name" value="Bacterial_PTS_sugar_comp"/>
</dbReference>
<dbReference type="PANTHER" id="PTHR33799:SF1">
    <property type="entry name" value="PTS SYSTEM MANNOSE-SPECIFIC EIIAB COMPONENT-RELATED"/>
    <property type="match status" value="1"/>
</dbReference>
<dbReference type="GO" id="GO:0005737">
    <property type="term" value="C:cytoplasm"/>
    <property type="evidence" value="ECO:0007669"/>
    <property type="project" value="UniProtKB-SubCell"/>
</dbReference>
<keyword evidence="7" id="KW-0418">Kinase</keyword>
<dbReference type="CDD" id="cd00006">
    <property type="entry name" value="PTS_IIA_man"/>
    <property type="match status" value="1"/>
</dbReference>
<dbReference type="PANTHER" id="PTHR33799">
    <property type="entry name" value="PTS PERMEASE-RELATED-RELATED"/>
    <property type="match status" value="1"/>
</dbReference>
<dbReference type="RefSeq" id="WP_159443613.1">
    <property type="nucleotide sequence ID" value="NZ_FUWX01000014.1"/>
</dbReference>
<dbReference type="GO" id="GO:0016020">
    <property type="term" value="C:membrane"/>
    <property type="evidence" value="ECO:0007669"/>
    <property type="project" value="InterPro"/>
</dbReference>
<dbReference type="Pfam" id="PF03610">
    <property type="entry name" value="EIIA-man"/>
    <property type="match status" value="1"/>
</dbReference>
<evidence type="ECO:0000256" key="4">
    <source>
        <dbReference type="ARBA" id="ARBA00022597"/>
    </source>
</evidence>
<evidence type="ECO:0000256" key="2">
    <source>
        <dbReference type="ARBA" id="ARBA00022448"/>
    </source>
</evidence>
<evidence type="ECO:0000313" key="9">
    <source>
        <dbReference type="EMBL" id="SJZ90137.1"/>
    </source>
</evidence>
<keyword evidence="3" id="KW-0963">Cytoplasm</keyword>
<keyword evidence="2" id="KW-0813">Transport</keyword>
<dbReference type="EMBL" id="FUWX01000014">
    <property type="protein sequence ID" value="SJZ90137.1"/>
    <property type="molecule type" value="Genomic_DNA"/>
</dbReference>
<organism evidence="9 10">
    <name type="scientific">Cetobacterium ceti</name>
    <dbReference type="NCBI Taxonomy" id="180163"/>
    <lineage>
        <taxon>Bacteria</taxon>
        <taxon>Fusobacteriati</taxon>
        <taxon>Fusobacteriota</taxon>
        <taxon>Fusobacteriia</taxon>
        <taxon>Fusobacteriales</taxon>
        <taxon>Fusobacteriaceae</taxon>
        <taxon>Cetobacterium</taxon>
    </lineage>
</organism>
<feature type="domain" description="PTS EIIA type-4" evidence="8">
    <location>
        <begin position="1"/>
        <end position="125"/>
    </location>
</feature>
<dbReference type="InterPro" id="IPR036662">
    <property type="entry name" value="PTS_EIIA_man-typ_sf"/>
</dbReference>
<evidence type="ECO:0000256" key="5">
    <source>
        <dbReference type="ARBA" id="ARBA00022679"/>
    </source>
</evidence>
<dbReference type="PROSITE" id="PS51096">
    <property type="entry name" value="PTS_EIIA_TYPE_4"/>
    <property type="match status" value="1"/>
</dbReference>
<accession>A0A1T4PFN7</accession>
<dbReference type="GO" id="GO:0009401">
    <property type="term" value="P:phosphoenolpyruvate-dependent sugar phosphotransferase system"/>
    <property type="evidence" value="ECO:0007669"/>
    <property type="project" value="UniProtKB-KW"/>
</dbReference>
<evidence type="ECO:0000256" key="1">
    <source>
        <dbReference type="ARBA" id="ARBA00004496"/>
    </source>
</evidence>
<evidence type="ECO:0000256" key="6">
    <source>
        <dbReference type="ARBA" id="ARBA00022683"/>
    </source>
</evidence>
<reference evidence="9 10" key="1">
    <citation type="submission" date="2017-02" db="EMBL/GenBank/DDBJ databases">
        <authorList>
            <person name="Peterson S.W."/>
        </authorList>
    </citation>
    <scope>NUCLEOTIDE SEQUENCE [LARGE SCALE GENOMIC DNA]</scope>
    <source>
        <strain evidence="9 10">ATCC 700028</strain>
    </source>
</reference>
<keyword evidence="6" id="KW-0598">Phosphotransferase system</keyword>
<dbReference type="InterPro" id="IPR033887">
    <property type="entry name" value="PTS_IIA_man"/>
</dbReference>
<keyword evidence="4" id="KW-0762">Sugar transport</keyword>
<protein>
    <submittedName>
        <fullName evidence="9">PTS system, mannose/fructose/sorbose family, IIA component</fullName>
    </submittedName>
</protein>